<keyword evidence="3" id="KW-1185">Reference proteome</keyword>
<dbReference type="AlphaFoldDB" id="A0A1Y2B220"/>
<evidence type="ECO:0000313" key="2">
    <source>
        <dbReference type="EMBL" id="ORY28786.1"/>
    </source>
</evidence>
<sequence>MSLSSSTLNLKFMQRALARQAPSTPKSTSTSTPISTSTPLILPSSTKQSGSLPPPPATPTPAPNTTIGTATPVGQSSTPQTSGPNTSAALAEEEAARWFLPLPTSSFPSASSSRLVEKDRVRIENSYLPFLETGEGSWGGGGGRMRFGYGGDSKDDEEGEGGEEGDDGDGEERHEQGEGDRRGTGQSQRGKDEGEIRSARRDQARSQTNPRPSARAKVTETNRGVDTTPRQGIPNTPSGAVPNTPSNARTFLRPQGLTEHNVPSIPRSNFKKPDSTTIEPTTTPSRNAGNVKQLSSQVDKNNDDNDNTPRSKGPKKRKLDSLQSQPQPPSNSQKQSPPQAQSQSQPRPQLVDQTTLSPTNPSPATNGGLDDRERELKAAKRREKKARKRAKAAAGGTETV</sequence>
<feature type="compositionally biased region" description="Low complexity" evidence="1">
    <location>
        <begin position="321"/>
        <end position="349"/>
    </location>
</feature>
<dbReference type="EMBL" id="MCFC01000029">
    <property type="protein sequence ID" value="ORY28786.1"/>
    <property type="molecule type" value="Genomic_DNA"/>
</dbReference>
<feature type="compositionally biased region" description="Low complexity" evidence="1">
    <location>
        <begin position="22"/>
        <end position="47"/>
    </location>
</feature>
<feature type="region of interest" description="Disordered" evidence="1">
    <location>
        <begin position="129"/>
        <end position="400"/>
    </location>
</feature>
<accession>A0A1Y2B220</accession>
<feature type="compositionally biased region" description="Gly residues" evidence="1">
    <location>
        <begin position="136"/>
        <end position="151"/>
    </location>
</feature>
<gene>
    <name evidence="2" type="ORF">BCR39DRAFT_533850</name>
</gene>
<feature type="compositionally biased region" description="Polar residues" evidence="1">
    <location>
        <begin position="275"/>
        <end position="299"/>
    </location>
</feature>
<organism evidence="2 3">
    <name type="scientific">Naematelia encephala</name>
    <dbReference type="NCBI Taxonomy" id="71784"/>
    <lineage>
        <taxon>Eukaryota</taxon>
        <taxon>Fungi</taxon>
        <taxon>Dikarya</taxon>
        <taxon>Basidiomycota</taxon>
        <taxon>Agaricomycotina</taxon>
        <taxon>Tremellomycetes</taxon>
        <taxon>Tremellales</taxon>
        <taxon>Naemateliaceae</taxon>
        <taxon>Naematelia</taxon>
    </lineage>
</organism>
<dbReference type="Proteomes" id="UP000193986">
    <property type="component" value="Unassembled WGS sequence"/>
</dbReference>
<feature type="region of interest" description="Disordered" evidence="1">
    <location>
        <begin position="14"/>
        <end position="92"/>
    </location>
</feature>
<feature type="compositionally biased region" description="Polar residues" evidence="1">
    <location>
        <begin position="219"/>
        <end position="249"/>
    </location>
</feature>
<name>A0A1Y2B220_9TREE</name>
<feature type="compositionally biased region" description="Polar residues" evidence="1">
    <location>
        <begin position="73"/>
        <end position="88"/>
    </location>
</feature>
<feature type="compositionally biased region" description="Pro residues" evidence="1">
    <location>
        <begin position="52"/>
        <end position="62"/>
    </location>
</feature>
<feature type="compositionally biased region" description="Basic and acidic residues" evidence="1">
    <location>
        <begin position="171"/>
        <end position="204"/>
    </location>
</feature>
<comment type="caution">
    <text evidence="2">The sequence shown here is derived from an EMBL/GenBank/DDBJ whole genome shotgun (WGS) entry which is preliminary data.</text>
</comment>
<feature type="compositionally biased region" description="Basic and acidic residues" evidence="1">
    <location>
        <begin position="369"/>
        <end position="378"/>
    </location>
</feature>
<protein>
    <submittedName>
        <fullName evidence="2">Uncharacterized protein</fullName>
    </submittedName>
</protein>
<evidence type="ECO:0000256" key="1">
    <source>
        <dbReference type="SAM" id="MobiDB-lite"/>
    </source>
</evidence>
<dbReference type="InParanoid" id="A0A1Y2B220"/>
<feature type="compositionally biased region" description="Basic and acidic residues" evidence="1">
    <location>
        <begin position="300"/>
        <end position="309"/>
    </location>
</feature>
<reference evidence="2 3" key="1">
    <citation type="submission" date="2016-07" db="EMBL/GenBank/DDBJ databases">
        <title>Pervasive Adenine N6-methylation of Active Genes in Fungi.</title>
        <authorList>
            <consortium name="DOE Joint Genome Institute"/>
            <person name="Mondo S.J."/>
            <person name="Dannebaum R.O."/>
            <person name="Kuo R.C."/>
            <person name="Labutti K."/>
            <person name="Haridas S."/>
            <person name="Kuo A."/>
            <person name="Salamov A."/>
            <person name="Ahrendt S.R."/>
            <person name="Lipzen A."/>
            <person name="Sullivan W."/>
            <person name="Andreopoulos W.B."/>
            <person name="Clum A."/>
            <person name="Lindquist E."/>
            <person name="Daum C."/>
            <person name="Ramamoorthy G.K."/>
            <person name="Gryganskyi A."/>
            <person name="Culley D."/>
            <person name="Magnuson J.K."/>
            <person name="James T.Y."/>
            <person name="O'Malley M.A."/>
            <person name="Stajich J.E."/>
            <person name="Spatafora J.W."/>
            <person name="Visel A."/>
            <person name="Grigoriev I.V."/>
        </authorList>
    </citation>
    <scope>NUCLEOTIDE SEQUENCE [LARGE SCALE GENOMIC DNA]</scope>
    <source>
        <strain evidence="2 3">68-887.2</strain>
    </source>
</reference>
<feature type="compositionally biased region" description="Acidic residues" evidence="1">
    <location>
        <begin position="154"/>
        <end position="170"/>
    </location>
</feature>
<proteinExistence type="predicted"/>
<dbReference type="STRING" id="71784.A0A1Y2B220"/>
<feature type="compositionally biased region" description="Low complexity" evidence="1">
    <location>
        <begin position="63"/>
        <end position="72"/>
    </location>
</feature>
<feature type="compositionally biased region" description="Basic residues" evidence="1">
    <location>
        <begin position="379"/>
        <end position="391"/>
    </location>
</feature>
<feature type="compositionally biased region" description="Polar residues" evidence="1">
    <location>
        <begin position="351"/>
        <end position="365"/>
    </location>
</feature>
<evidence type="ECO:0000313" key="3">
    <source>
        <dbReference type="Proteomes" id="UP000193986"/>
    </source>
</evidence>